<feature type="region of interest" description="Disordered" evidence="7">
    <location>
        <begin position="61"/>
        <end position="87"/>
    </location>
</feature>
<comment type="subcellular location">
    <subcellularLocation>
        <location evidence="1">Nucleus</location>
    </subcellularLocation>
</comment>
<dbReference type="Pfam" id="PF00847">
    <property type="entry name" value="AP2"/>
    <property type="match status" value="1"/>
</dbReference>
<evidence type="ECO:0000256" key="2">
    <source>
        <dbReference type="ARBA" id="ARBA00023015"/>
    </source>
</evidence>
<keyword evidence="2" id="KW-0805">Transcription regulation</keyword>
<comment type="caution">
    <text evidence="9">The sequence shown here is derived from an EMBL/GenBank/DDBJ whole genome shotgun (WGS) entry which is preliminary data.</text>
</comment>
<feature type="compositionally biased region" description="Basic and acidic residues" evidence="7">
    <location>
        <begin position="72"/>
        <end position="87"/>
    </location>
</feature>
<feature type="region of interest" description="Disordered" evidence="7">
    <location>
        <begin position="1"/>
        <end position="20"/>
    </location>
</feature>
<dbReference type="Gene3D" id="3.30.730.10">
    <property type="entry name" value="AP2/ERF domain"/>
    <property type="match status" value="1"/>
</dbReference>
<keyword evidence="4" id="KW-0804">Transcription</keyword>
<evidence type="ECO:0000313" key="9">
    <source>
        <dbReference type="EMBL" id="PON88940.1"/>
    </source>
</evidence>
<evidence type="ECO:0000256" key="4">
    <source>
        <dbReference type="ARBA" id="ARBA00023163"/>
    </source>
</evidence>
<dbReference type="Proteomes" id="UP000237000">
    <property type="component" value="Unassembled WGS sequence"/>
</dbReference>
<dbReference type="InterPro" id="IPR044808">
    <property type="entry name" value="ERF_plant"/>
</dbReference>
<evidence type="ECO:0000256" key="6">
    <source>
        <dbReference type="ARBA" id="ARBA00024343"/>
    </source>
</evidence>
<organism evidence="9 10">
    <name type="scientific">Trema orientale</name>
    <name type="common">Charcoal tree</name>
    <name type="synonym">Celtis orientalis</name>
    <dbReference type="NCBI Taxonomy" id="63057"/>
    <lineage>
        <taxon>Eukaryota</taxon>
        <taxon>Viridiplantae</taxon>
        <taxon>Streptophyta</taxon>
        <taxon>Embryophyta</taxon>
        <taxon>Tracheophyta</taxon>
        <taxon>Spermatophyta</taxon>
        <taxon>Magnoliopsida</taxon>
        <taxon>eudicotyledons</taxon>
        <taxon>Gunneridae</taxon>
        <taxon>Pentapetalae</taxon>
        <taxon>rosids</taxon>
        <taxon>fabids</taxon>
        <taxon>Rosales</taxon>
        <taxon>Cannabaceae</taxon>
        <taxon>Trema</taxon>
    </lineage>
</organism>
<dbReference type="PANTHER" id="PTHR31190:SF314">
    <property type="entry name" value="ETHYLENE-RESPONSIVE TRANSCRIPTION FACTOR ERF094"/>
    <property type="match status" value="1"/>
</dbReference>
<name>A0A2P5ETR0_TREOI</name>
<dbReference type="SUPFAM" id="SSF54171">
    <property type="entry name" value="DNA-binding domain"/>
    <property type="match status" value="1"/>
</dbReference>
<comment type="similarity">
    <text evidence="6">Belongs to the AP2/ERF transcription factor family. ERF subfamily.</text>
</comment>
<dbReference type="SMART" id="SM00380">
    <property type="entry name" value="AP2"/>
    <property type="match status" value="1"/>
</dbReference>
<evidence type="ECO:0000256" key="3">
    <source>
        <dbReference type="ARBA" id="ARBA00023125"/>
    </source>
</evidence>
<dbReference type="OrthoDB" id="670255at2759"/>
<dbReference type="InterPro" id="IPR016177">
    <property type="entry name" value="DNA-bd_dom_sf"/>
</dbReference>
<accession>A0A2P5ETR0</accession>
<evidence type="ECO:0000256" key="1">
    <source>
        <dbReference type="ARBA" id="ARBA00004123"/>
    </source>
</evidence>
<dbReference type="InterPro" id="IPR036955">
    <property type="entry name" value="AP2/ERF_dom_sf"/>
</dbReference>
<reference evidence="10" key="1">
    <citation type="submission" date="2016-06" db="EMBL/GenBank/DDBJ databases">
        <title>Parallel loss of symbiosis genes in relatives of nitrogen-fixing non-legume Parasponia.</title>
        <authorList>
            <person name="Van Velzen R."/>
            <person name="Holmer R."/>
            <person name="Bu F."/>
            <person name="Rutten L."/>
            <person name="Van Zeijl A."/>
            <person name="Liu W."/>
            <person name="Santuari L."/>
            <person name="Cao Q."/>
            <person name="Sharma T."/>
            <person name="Shen D."/>
            <person name="Roswanjaya Y."/>
            <person name="Wardhani T."/>
            <person name="Kalhor M.S."/>
            <person name="Jansen J."/>
            <person name="Van den Hoogen J."/>
            <person name="Gungor B."/>
            <person name="Hartog M."/>
            <person name="Hontelez J."/>
            <person name="Verver J."/>
            <person name="Yang W.-C."/>
            <person name="Schijlen E."/>
            <person name="Repin R."/>
            <person name="Schilthuizen M."/>
            <person name="Schranz E."/>
            <person name="Heidstra R."/>
            <person name="Miyata K."/>
            <person name="Fedorova E."/>
            <person name="Kohlen W."/>
            <person name="Bisseling T."/>
            <person name="Smit S."/>
            <person name="Geurts R."/>
        </authorList>
    </citation>
    <scope>NUCLEOTIDE SEQUENCE [LARGE SCALE GENOMIC DNA]</scope>
    <source>
        <strain evidence="10">cv. RG33-2</strain>
    </source>
</reference>
<dbReference type="STRING" id="63057.A0A2P5ETR0"/>
<keyword evidence="10" id="KW-1185">Reference proteome</keyword>
<keyword evidence="5" id="KW-0539">Nucleus</keyword>
<keyword evidence="3" id="KW-0238">DNA-binding</keyword>
<proteinExistence type="inferred from homology"/>
<dbReference type="PRINTS" id="PR00367">
    <property type="entry name" value="ETHRSPELEMNT"/>
</dbReference>
<feature type="compositionally biased region" description="Polar residues" evidence="7">
    <location>
        <begin position="1"/>
        <end position="16"/>
    </location>
</feature>
<dbReference type="AlphaFoldDB" id="A0A2P5ETR0"/>
<sequence>MDSSSFIRPYPNSDQFSSDDHWCSPVNSLESLSWDHINDFDVPDLPFINDNYTEKESLLTTTTSTTTTTCSNKDDQGANSKAAEEEKNITKEEVSYRGVRKRPWGKYAAEIRDSTRNGVRVWLGTFDTAAAAALAYDQAAFAMRGSLAVLNFPAEKVGESLREIKYYRSSSSDDGQGCSPVLALKRSHSMINNTTKVAAASKKKKENNNNKKKVVVNYIKGTNTRMLDIDYEDHENVVVLEDLGPEYLEELLSISDDRTTSIESTSSSSDVLA</sequence>
<dbReference type="GO" id="GO:0003677">
    <property type="term" value="F:DNA binding"/>
    <property type="evidence" value="ECO:0007669"/>
    <property type="project" value="UniProtKB-KW"/>
</dbReference>
<dbReference type="EMBL" id="JXTC01000100">
    <property type="protein sequence ID" value="PON88940.1"/>
    <property type="molecule type" value="Genomic_DNA"/>
</dbReference>
<dbReference type="GO" id="GO:0003700">
    <property type="term" value="F:DNA-binding transcription factor activity"/>
    <property type="evidence" value="ECO:0007669"/>
    <property type="project" value="InterPro"/>
</dbReference>
<dbReference type="FunFam" id="3.30.730.10:FF:000001">
    <property type="entry name" value="Ethylene-responsive transcription factor 2"/>
    <property type="match status" value="1"/>
</dbReference>
<dbReference type="GO" id="GO:0009873">
    <property type="term" value="P:ethylene-activated signaling pathway"/>
    <property type="evidence" value="ECO:0007669"/>
    <property type="project" value="InterPro"/>
</dbReference>
<evidence type="ECO:0000256" key="5">
    <source>
        <dbReference type="ARBA" id="ARBA00023242"/>
    </source>
</evidence>
<dbReference type="InParanoid" id="A0A2P5ETR0"/>
<dbReference type="PROSITE" id="PS51032">
    <property type="entry name" value="AP2_ERF"/>
    <property type="match status" value="1"/>
</dbReference>
<dbReference type="GO" id="GO:0005634">
    <property type="term" value="C:nucleus"/>
    <property type="evidence" value="ECO:0007669"/>
    <property type="project" value="UniProtKB-SubCell"/>
</dbReference>
<feature type="domain" description="AP2/ERF" evidence="8">
    <location>
        <begin position="95"/>
        <end position="153"/>
    </location>
</feature>
<gene>
    <name evidence="9" type="primary">TorERF4</name>
    <name evidence="9" type="ORF">TorRG33x02_153230</name>
</gene>
<evidence type="ECO:0000313" key="10">
    <source>
        <dbReference type="Proteomes" id="UP000237000"/>
    </source>
</evidence>
<dbReference type="PANTHER" id="PTHR31190">
    <property type="entry name" value="DNA-BINDING DOMAIN"/>
    <property type="match status" value="1"/>
</dbReference>
<evidence type="ECO:0000256" key="7">
    <source>
        <dbReference type="SAM" id="MobiDB-lite"/>
    </source>
</evidence>
<dbReference type="CDD" id="cd00018">
    <property type="entry name" value="AP2"/>
    <property type="match status" value="1"/>
</dbReference>
<protein>
    <submittedName>
        <fullName evidence="9">AP2/ERF transcription factor</fullName>
    </submittedName>
</protein>
<evidence type="ECO:0000259" key="8">
    <source>
        <dbReference type="PROSITE" id="PS51032"/>
    </source>
</evidence>
<dbReference type="InterPro" id="IPR001471">
    <property type="entry name" value="AP2/ERF_dom"/>
</dbReference>